<dbReference type="SUPFAM" id="SSF53163">
    <property type="entry name" value="HybD-like"/>
    <property type="match status" value="1"/>
</dbReference>
<protein>
    <submittedName>
        <fullName evidence="1">Spore protease YyaC</fullName>
    </submittedName>
</protein>
<dbReference type="InterPro" id="IPR009665">
    <property type="entry name" value="YyaC"/>
</dbReference>
<dbReference type="OrthoDB" id="9815953at2"/>
<gene>
    <name evidence="1" type="primary">yyaC</name>
    <name evidence="1" type="ORF">FN924_18695</name>
</gene>
<dbReference type="AlphaFoldDB" id="A0A516KKV1"/>
<sequence length="202" mass="22168">MNLMNRFSKNKRVVFSNDDSSLSLTLAKTLHQWRLNKDTEVVIVCIGTDRSTGDSLGPLTGTLLLEKGIRHLSVYGTLKDPVHAVNLKEKLQYIYKVHPSPFIIAVDACLGKKQSIGHIIAGQGSLKPGAALKKDLPEVGDSHISGVVNVGGYMDFLVLQNTRLHQVLEMAQKLATSLSYLDHLLALEKKIHPKLPSTKKAP</sequence>
<keyword evidence="1" id="KW-0645">Protease</keyword>
<keyword evidence="1" id="KW-0378">Hydrolase</keyword>
<organism evidence="1 2">
    <name type="scientific">Radiobacillus deserti</name>
    <dbReference type="NCBI Taxonomy" id="2594883"/>
    <lineage>
        <taxon>Bacteria</taxon>
        <taxon>Bacillati</taxon>
        <taxon>Bacillota</taxon>
        <taxon>Bacilli</taxon>
        <taxon>Bacillales</taxon>
        <taxon>Bacillaceae</taxon>
        <taxon>Radiobacillus</taxon>
    </lineage>
</organism>
<accession>A0A516KKV1</accession>
<dbReference type="KEGG" id="aqt:FN924_18695"/>
<dbReference type="EMBL" id="CP041666">
    <property type="protein sequence ID" value="QDP42017.1"/>
    <property type="molecule type" value="Genomic_DNA"/>
</dbReference>
<dbReference type="InterPro" id="IPR023430">
    <property type="entry name" value="Pept_HybD-like_dom_sf"/>
</dbReference>
<dbReference type="GO" id="GO:0008233">
    <property type="term" value="F:peptidase activity"/>
    <property type="evidence" value="ECO:0007669"/>
    <property type="project" value="UniProtKB-KW"/>
</dbReference>
<dbReference type="GO" id="GO:0006508">
    <property type="term" value="P:proteolysis"/>
    <property type="evidence" value="ECO:0007669"/>
    <property type="project" value="UniProtKB-KW"/>
</dbReference>
<dbReference type="Proteomes" id="UP000315215">
    <property type="component" value="Chromosome"/>
</dbReference>
<reference evidence="1 2" key="1">
    <citation type="submission" date="2019-07" db="EMBL/GenBank/DDBJ databases">
        <authorList>
            <person name="Li J."/>
        </authorList>
    </citation>
    <scope>NUCLEOTIDE SEQUENCE [LARGE SCALE GENOMIC DNA]</scope>
    <source>
        <strain evidence="1 2">TKL69</strain>
    </source>
</reference>
<dbReference type="NCBIfam" id="TIGR02841">
    <property type="entry name" value="spore_YyaC"/>
    <property type="match status" value="1"/>
</dbReference>
<evidence type="ECO:0000313" key="1">
    <source>
        <dbReference type="EMBL" id="QDP42017.1"/>
    </source>
</evidence>
<evidence type="ECO:0000313" key="2">
    <source>
        <dbReference type="Proteomes" id="UP000315215"/>
    </source>
</evidence>
<name>A0A516KKV1_9BACI</name>
<proteinExistence type="predicted"/>
<dbReference type="Pfam" id="PF06866">
    <property type="entry name" value="DUF1256"/>
    <property type="match status" value="1"/>
</dbReference>
<keyword evidence="2" id="KW-1185">Reference proteome</keyword>